<accession>A0A0A5GF13</accession>
<proteinExistence type="predicted"/>
<sequence length="89" mass="10715">MNMETFVGKDDLFIIRTAFSILKQLEEDIQQKNLRNYEQTKKKAKKLIKATIRAYKDTKVYKLYKNAIWNIIKPKIIEMQRTYRLLSLS</sequence>
<evidence type="ECO:0000313" key="2">
    <source>
        <dbReference type="EMBL" id="KGX89710.1"/>
    </source>
</evidence>
<organism evidence="2 3">
    <name type="scientific">Pontibacillus marinus BH030004 = DSM 16465</name>
    <dbReference type="NCBI Taxonomy" id="1385511"/>
    <lineage>
        <taxon>Bacteria</taxon>
        <taxon>Bacillati</taxon>
        <taxon>Bacillota</taxon>
        <taxon>Bacilli</taxon>
        <taxon>Bacillales</taxon>
        <taxon>Bacillaceae</taxon>
        <taxon>Pontibacillus</taxon>
    </lineage>
</organism>
<dbReference type="AlphaFoldDB" id="A0A0A5GF13"/>
<protein>
    <submittedName>
        <fullName evidence="2">Uncharacterized protein</fullName>
    </submittedName>
</protein>
<keyword evidence="3" id="KW-1185">Reference proteome</keyword>
<comment type="caution">
    <text evidence="2">The sequence shown here is derived from an EMBL/GenBank/DDBJ whole genome shotgun (WGS) entry which is preliminary data.</text>
</comment>
<evidence type="ECO:0000313" key="3">
    <source>
        <dbReference type="Proteomes" id="UP000030403"/>
    </source>
</evidence>
<name>A0A0A5GF13_9BACI</name>
<dbReference type="EMBL" id="AVPF01000013">
    <property type="protein sequence ID" value="KGX89710.1"/>
    <property type="molecule type" value="Genomic_DNA"/>
</dbReference>
<reference evidence="2 3" key="1">
    <citation type="submission" date="2013-08" db="EMBL/GenBank/DDBJ databases">
        <authorList>
            <person name="Huang J."/>
            <person name="Wang G."/>
        </authorList>
    </citation>
    <scope>NUCLEOTIDE SEQUENCE [LARGE SCALE GENOMIC DNA]</scope>
    <source>
        <strain evidence="2 3">BH030004</strain>
    </source>
</reference>
<feature type="coiled-coil region" evidence="1">
    <location>
        <begin position="22"/>
        <end position="54"/>
    </location>
</feature>
<dbReference type="RefSeq" id="WP_027446174.1">
    <property type="nucleotide sequence ID" value="NZ_AULJ01000031.1"/>
</dbReference>
<keyword evidence="1" id="KW-0175">Coiled coil</keyword>
<dbReference type="Proteomes" id="UP000030403">
    <property type="component" value="Unassembled WGS sequence"/>
</dbReference>
<evidence type="ECO:0000256" key="1">
    <source>
        <dbReference type="SAM" id="Coils"/>
    </source>
</evidence>
<gene>
    <name evidence="2" type="ORF">N783_04935</name>
</gene>